<dbReference type="PANTHER" id="PTHR20932:SF8">
    <property type="entry name" value="LD22649P"/>
    <property type="match status" value="1"/>
</dbReference>
<feature type="region of interest" description="Disordered" evidence="1">
    <location>
        <begin position="573"/>
        <end position="641"/>
    </location>
</feature>
<accession>S7ZKB7</accession>
<dbReference type="eggNOG" id="ENOG502S7MZ">
    <property type="taxonomic scope" value="Eukaryota"/>
</dbReference>
<feature type="region of interest" description="Disordered" evidence="1">
    <location>
        <begin position="147"/>
        <end position="199"/>
    </location>
</feature>
<feature type="compositionally biased region" description="Polar residues" evidence="1">
    <location>
        <begin position="100"/>
        <end position="127"/>
    </location>
</feature>
<feature type="compositionally biased region" description="Polar residues" evidence="1">
    <location>
        <begin position="44"/>
        <end position="70"/>
    </location>
</feature>
<name>S7ZKB7_PENO1</name>
<dbReference type="PhylomeDB" id="S7ZKB7"/>
<proteinExistence type="predicted"/>
<dbReference type="PANTHER" id="PTHR20932">
    <property type="entry name" value="LYSM AND PUTATIVE PEPTIDOGLYCAN-BINDING DOMAIN-CONTAINING PROTEIN"/>
    <property type="match status" value="1"/>
</dbReference>
<dbReference type="AlphaFoldDB" id="S7ZKB7"/>
<sequence length="641" mass="68665">MSSQNSYVNASRSSLPFSAGTTSTSAVRSRPRRLVSFVEDEEGGTNTSDDNYSHLDSQPFTSGLSTTLSVNVGAARSRGPSPSPLLSRGSSPLPMKHPSRVTQSVNGSRSEESSTLSWHQFANSSPSKGAADFLDSSWSSLQNLASSVLGSDTGRNATNVGSKSHSRRKPSRSDVYHRSIPRSTPTAWGPSAPNNSEIGTGTQEERQALVQAKKREALLLAESDPITSAAFRHKRRDSGDYFGQPLDQDHEEDALAYIHQVQASDSITGVTIKYGCQPAIFRKANGFWPNDNIQSRKTVLLPVDACSVKGRPIAPPQEDLMTLGSEDATGSSITPVNNPMNGSVSNSQAPTPSETDRNQIWKHESWVTIDGFQAPVQIGRVPRKALGFFPRTRRKSVSYTDEEPFQDDPFREPMSAQSFHALQTPPVDDASPRAPSRQAGQSKPVRPQHRRRSSSVHLIGTGVGTLDRTSTAPGPALDGLSKFVSQHMPNLVPPPMPENLRRSSFGSESTTTSNTSTGLENIGGAIGGAVEGWIRKVATRTKAGINELQQGSGSPGDRTAGRSRGLWGLGDLIELDDAPEDHRPSPSTSRGTFSSRRGEPVPSSTSSSYRLTGPSAVATSRSRATGLDLGSRADQGRAKDD</sequence>
<dbReference type="InterPro" id="IPR045030">
    <property type="entry name" value="LYSM1-4"/>
</dbReference>
<dbReference type="Proteomes" id="UP000019376">
    <property type="component" value="Unassembled WGS sequence"/>
</dbReference>
<evidence type="ECO:0000313" key="2">
    <source>
        <dbReference type="EMBL" id="EPS30739.1"/>
    </source>
</evidence>
<feature type="region of interest" description="Disordered" evidence="1">
    <location>
        <begin position="545"/>
        <end position="564"/>
    </location>
</feature>
<feature type="compositionally biased region" description="Polar residues" evidence="1">
    <location>
        <begin position="148"/>
        <end position="161"/>
    </location>
</feature>
<dbReference type="OrthoDB" id="2192830at2759"/>
<feature type="compositionally biased region" description="Polar residues" evidence="1">
    <location>
        <begin position="181"/>
        <end position="199"/>
    </location>
</feature>
<dbReference type="InterPro" id="IPR036779">
    <property type="entry name" value="LysM_dom_sf"/>
</dbReference>
<feature type="region of interest" description="Disordered" evidence="1">
    <location>
        <begin position="1"/>
        <end position="133"/>
    </location>
</feature>
<reference evidence="2 3" key="1">
    <citation type="journal article" date="2013" name="PLoS ONE">
        <title>Genomic and secretomic analyses reveal unique features of the lignocellulolytic enzyme system of Penicillium decumbens.</title>
        <authorList>
            <person name="Liu G."/>
            <person name="Zhang L."/>
            <person name="Wei X."/>
            <person name="Zou G."/>
            <person name="Qin Y."/>
            <person name="Ma L."/>
            <person name="Li J."/>
            <person name="Zheng H."/>
            <person name="Wang S."/>
            <person name="Wang C."/>
            <person name="Xun L."/>
            <person name="Zhao G.-P."/>
            <person name="Zhou Z."/>
            <person name="Qu Y."/>
        </authorList>
    </citation>
    <scope>NUCLEOTIDE SEQUENCE [LARGE SCALE GENOMIC DNA]</scope>
    <source>
        <strain evidence="3">114-2 / CGMCC 5302</strain>
    </source>
</reference>
<feature type="compositionally biased region" description="Polar residues" evidence="1">
    <location>
        <begin position="328"/>
        <end position="353"/>
    </location>
</feature>
<gene>
    <name evidence="2" type="ORF">PDE_05691</name>
</gene>
<protein>
    <recommendedName>
        <fullName evidence="4">LysM domain-containing protein</fullName>
    </recommendedName>
</protein>
<feature type="compositionally biased region" description="Low complexity" evidence="1">
    <location>
        <begin position="503"/>
        <end position="517"/>
    </location>
</feature>
<keyword evidence="3" id="KW-1185">Reference proteome</keyword>
<evidence type="ECO:0000256" key="1">
    <source>
        <dbReference type="SAM" id="MobiDB-lite"/>
    </source>
</evidence>
<dbReference type="HOGENOM" id="CLU_015384_1_0_1"/>
<feature type="compositionally biased region" description="Low complexity" evidence="1">
    <location>
        <begin position="585"/>
        <end position="595"/>
    </location>
</feature>
<organism evidence="2 3">
    <name type="scientific">Penicillium oxalicum (strain 114-2 / CGMCC 5302)</name>
    <name type="common">Penicillium decumbens</name>
    <dbReference type="NCBI Taxonomy" id="933388"/>
    <lineage>
        <taxon>Eukaryota</taxon>
        <taxon>Fungi</taxon>
        <taxon>Dikarya</taxon>
        <taxon>Ascomycota</taxon>
        <taxon>Pezizomycotina</taxon>
        <taxon>Eurotiomycetes</taxon>
        <taxon>Eurotiomycetidae</taxon>
        <taxon>Eurotiales</taxon>
        <taxon>Aspergillaceae</taxon>
        <taxon>Penicillium</taxon>
    </lineage>
</organism>
<evidence type="ECO:0000313" key="3">
    <source>
        <dbReference type="Proteomes" id="UP000019376"/>
    </source>
</evidence>
<evidence type="ECO:0008006" key="4">
    <source>
        <dbReference type="Google" id="ProtNLM"/>
    </source>
</evidence>
<feature type="region of interest" description="Disordered" evidence="1">
    <location>
        <begin position="324"/>
        <end position="357"/>
    </location>
</feature>
<feature type="compositionally biased region" description="Low complexity" evidence="1">
    <location>
        <begin position="73"/>
        <end position="94"/>
    </location>
</feature>
<feature type="compositionally biased region" description="Polar residues" evidence="1">
    <location>
        <begin position="1"/>
        <end position="27"/>
    </location>
</feature>
<dbReference type="Gene3D" id="3.10.350.10">
    <property type="entry name" value="LysM domain"/>
    <property type="match status" value="1"/>
</dbReference>
<feature type="region of interest" description="Disordered" evidence="1">
    <location>
        <begin position="423"/>
        <end position="520"/>
    </location>
</feature>
<dbReference type="EMBL" id="KB644412">
    <property type="protein sequence ID" value="EPS30739.1"/>
    <property type="molecule type" value="Genomic_DNA"/>
</dbReference>